<evidence type="ECO:0000256" key="3">
    <source>
        <dbReference type="ARBA" id="ARBA00022448"/>
    </source>
</evidence>
<evidence type="ECO:0000256" key="1">
    <source>
        <dbReference type="ARBA" id="ARBA00004442"/>
    </source>
</evidence>
<dbReference type="Pfam" id="PF02321">
    <property type="entry name" value="OEP"/>
    <property type="match status" value="2"/>
</dbReference>
<comment type="subcellular location">
    <subcellularLocation>
        <location evidence="1">Cell outer membrane</location>
    </subcellularLocation>
</comment>
<name>A0A1G6IS58_9GAMM</name>
<dbReference type="AlphaFoldDB" id="A0A1G6IS58"/>
<dbReference type="SUPFAM" id="SSF56954">
    <property type="entry name" value="Outer membrane efflux proteins (OEP)"/>
    <property type="match status" value="1"/>
</dbReference>
<dbReference type="GO" id="GO:0015562">
    <property type="term" value="F:efflux transmembrane transporter activity"/>
    <property type="evidence" value="ECO:0007669"/>
    <property type="project" value="InterPro"/>
</dbReference>
<keyword evidence="5" id="KW-0812">Transmembrane</keyword>
<evidence type="ECO:0000256" key="8">
    <source>
        <dbReference type="SAM" id="Coils"/>
    </source>
</evidence>
<keyword evidence="3" id="KW-0813">Transport</keyword>
<accession>A0A1G6IS58</accession>
<proteinExistence type="inferred from homology"/>
<evidence type="ECO:0000256" key="4">
    <source>
        <dbReference type="ARBA" id="ARBA00022452"/>
    </source>
</evidence>
<keyword evidence="7" id="KW-0998">Cell outer membrane</keyword>
<reference evidence="10" key="1">
    <citation type="submission" date="2016-09" db="EMBL/GenBank/DDBJ databases">
        <authorList>
            <person name="Varghese N."/>
            <person name="Submissions S."/>
        </authorList>
    </citation>
    <scope>NUCLEOTIDE SEQUENCE [LARGE SCALE GENOMIC DNA]</scope>
    <source>
        <strain evidence="10">ANC 4422</strain>
    </source>
</reference>
<dbReference type="InterPro" id="IPR003423">
    <property type="entry name" value="OMP_efflux"/>
</dbReference>
<dbReference type="InterPro" id="IPR051906">
    <property type="entry name" value="TolC-like"/>
</dbReference>
<dbReference type="RefSeq" id="WP_092749145.1">
    <property type="nucleotide sequence ID" value="NZ_FMYL01000009.1"/>
</dbReference>
<keyword evidence="8" id="KW-0175">Coiled coil</keyword>
<dbReference type="PANTHER" id="PTHR30026:SF20">
    <property type="entry name" value="OUTER MEMBRANE PROTEIN TOLC"/>
    <property type="match status" value="1"/>
</dbReference>
<comment type="similarity">
    <text evidence="2">Belongs to the outer membrane factor (OMF) (TC 1.B.17) family.</text>
</comment>
<dbReference type="Gene3D" id="1.20.1600.10">
    <property type="entry name" value="Outer membrane efflux proteins (OEP)"/>
    <property type="match status" value="1"/>
</dbReference>
<dbReference type="GO" id="GO:0015288">
    <property type="term" value="F:porin activity"/>
    <property type="evidence" value="ECO:0007669"/>
    <property type="project" value="TreeGrafter"/>
</dbReference>
<evidence type="ECO:0000256" key="2">
    <source>
        <dbReference type="ARBA" id="ARBA00007613"/>
    </source>
</evidence>
<dbReference type="NCBIfam" id="TIGR01844">
    <property type="entry name" value="type_I_sec_TolC"/>
    <property type="match status" value="1"/>
</dbReference>
<evidence type="ECO:0000313" key="9">
    <source>
        <dbReference type="EMBL" id="SDC09318.1"/>
    </source>
</evidence>
<dbReference type="GO" id="GO:1990281">
    <property type="term" value="C:efflux pump complex"/>
    <property type="evidence" value="ECO:0007669"/>
    <property type="project" value="TreeGrafter"/>
</dbReference>
<dbReference type="EMBL" id="FMYL01000009">
    <property type="protein sequence ID" value="SDC09318.1"/>
    <property type="molecule type" value="Genomic_DNA"/>
</dbReference>
<dbReference type="OrthoDB" id="9813458at2"/>
<sequence>MTIRSHLYLYRTLMVGLLLGTTTFTYALSLKEALLSAQNNAAVLEKSRYEYMVTAQQKPLAQAALLPQIGMSGAYQLQKQTQPRQLQRNSQSFRLSATQTIFNLSQWYKYKNTDVILHIAHQQLDLTEQQLLLKVSEAYFNVLIAQESLLSSQKAQASFLMQQKQAQVQFEKGVVSIVDVQEAQAGYESAFADELDIQAQLQQALAQLETYVGRSIALSEMKNTQLNMLHFPAETLSTWQSQATSHNLEIQMQEQLINKAQQELKIAKANYYPTVELSSGYTYNPSDTGIYQAQDTRTAYVGVGINLPLFTGGQTKAQVRQAQASLQVAQSELRITQDKVRLSVIENYSKVQTGQQRIHALETLVHTNETKVTSSTLGQRYGLMSNVERIRAEKELYDARLKLTQAKYQFLQAQINLLQITGGFSSRVFDLF</sequence>
<evidence type="ECO:0000256" key="7">
    <source>
        <dbReference type="ARBA" id="ARBA00023237"/>
    </source>
</evidence>
<dbReference type="Proteomes" id="UP000242501">
    <property type="component" value="Unassembled WGS sequence"/>
</dbReference>
<organism evidence="9 10">
    <name type="scientific">Acinetobacter boissieri</name>
    <dbReference type="NCBI Taxonomy" id="1219383"/>
    <lineage>
        <taxon>Bacteria</taxon>
        <taxon>Pseudomonadati</taxon>
        <taxon>Pseudomonadota</taxon>
        <taxon>Gammaproteobacteria</taxon>
        <taxon>Moraxellales</taxon>
        <taxon>Moraxellaceae</taxon>
        <taxon>Acinetobacter</taxon>
    </lineage>
</organism>
<dbReference type="GO" id="GO:0009279">
    <property type="term" value="C:cell outer membrane"/>
    <property type="evidence" value="ECO:0007669"/>
    <property type="project" value="UniProtKB-SubCell"/>
</dbReference>
<dbReference type="InterPro" id="IPR010130">
    <property type="entry name" value="T1SS_OMP_TolC"/>
</dbReference>
<evidence type="ECO:0000256" key="6">
    <source>
        <dbReference type="ARBA" id="ARBA00023136"/>
    </source>
</evidence>
<evidence type="ECO:0000313" key="10">
    <source>
        <dbReference type="Proteomes" id="UP000242501"/>
    </source>
</evidence>
<keyword evidence="4" id="KW-1134">Transmembrane beta strand</keyword>
<keyword evidence="6" id="KW-0472">Membrane</keyword>
<protein>
    <submittedName>
        <fullName evidence="9">Outer membrane protein</fullName>
    </submittedName>
</protein>
<dbReference type="STRING" id="1219383.SAMN05421733_10921"/>
<gene>
    <name evidence="9" type="ORF">SAMN05421733_10921</name>
</gene>
<evidence type="ECO:0000256" key="5">
    <source>
        <dbReference type="ARBA" id="ARBA00022692"/>
    </source>
</evidence>
<dbReference type="PANTHER" id="PTHR30026">
    <property type="entry name" value="OUTER MEMBRANE PROTEIN TOLC"/>
    <property type="match status" value="1"/>
</dbReference>
<feature type="coiled-coil region" evidence="8">
    <location>
        <begin position="243"/>
        <end position="270"/>
    </location>
</feature>
<keyword evidence="10" id="KW-1185">Reference proteome</keyword>